<dbReference type="SUPFAM" id="SSF53300">
    <property type="entry name" value="vWA-like"/>
    <property type="match status" value="1"/>
</dbReference>
<sequence>MSFHGNQQGSVHGYNPPYPQQQSGYQSGGSGYPHQGPAFPQCGPGYPQQMPGYPQQGPGYSQQGFGYSQQVPGYSQQGSGYPQQNQGVFQPKPPFPQQNTEYIQGQGMPYQQSPGHLQQSSSGNATVTTNAYPQATPTYSQGPVGYPQGGSVHGSLGYQAQSLGGPCYGQGGNIGTNIGPGVSLAQSGPTAQSASWGIGPSGSSTQGYPGRTVSQDQYATKVELRIECRNLLNKDIMSKSDPCAVLYQQRQGRWEEVGRTEKVINNLNPRFSTPIKIGYLFEEVQKVRISVYDIDNATPQLTDDDFLGQIETTLGQLVSGSPYTKPLLLTNGYKAGNGVITVSAEEIKEGDENVVLTFRAQKLDKMDFFGKSDPYLEILRSAPGGSWQLVHRTEVVKNNLNPSWRPFELSVNTLCGRNKKQIIKFDVYDWDSDGSHDYIGGFSATLEDMLQAQQHEVSWPCVNPTKKAKKKSYSNSGVVVLSSCKLIKVHSFLDYIFGGMQINFTVGIDFTASNGNPLQPTSLHYINPHQPNEYMQAIRAIGNIRHFILETGFVLPCTGTTGTFLCPNPHSACRLSSGLDMPSIDGVLQAYYACIQRVQLYGPTNASPIIRHVANFAAAAQREEPQKGAHAYFILLMLTDGVLSDMSNTRDAIVKASHLPMSIIIVGVGNADFTDMNELDGDNGVLRSPSGERASRDIVQFVPFREYKQRSPIELARQVLAEVPKQVTDYFKSRGLQPNKPPL</sequence>
<dbReference type="FunFam" id="2.60.40.150:FF:000042">
    <property type="entry name" value="Copine 3"/>
    <property type="match status" value="1"/>
</dbReference>
<evidence type="ECO:0000256" key="14">
    <source>
        <dbReference type="ARBA" id="ARBA00023242"/>
    </source>
</evidence>
<dbReference type="InterPro" id="IPR010734">
    <property type="entry name" value="Copine_C"/>
</dbReference>
<dbReference type="InterPro" id="IPR035892">
    <property type="entry name" value="C2_domain_sf"/>
</dbReference>
<dbReference type="CDD" id="cd04047">
    <property type="entry name" value="C2B_Copine"/>
    <property type="match status" value="1"/>
</dbReference>
<dbReference type="STRING" id="400727.A0A2T7NI94"/>
<dbReference type="SUPFAM" id="SSF49562">
    <property type="entry name" value="C2 domain (Calcium/lipid-binding domain, CaLB)"/>
    <property type="match status" value="2"/>
</dbReference>
<evidence type="ECO:0000256" key="11">
    <source>
        <dbReference type="ARBA" id="ARBA00022837"/>
    </source>
</evidence>
<keyword evidence="11" id="KW-0106">Calcium</keyword>
<keyword evidence="10" id="KW-0677">Repeat</keyword>
<comment type="subunit">
    <text evidence="16">Monomer. Interacts with ERBB2 (preferentially with the tyrosine phosphorylated form); this interaction occurs at the cell membrane and is increased in a growth factor heregulin-dependent manner. Interacts with SHC1; this interaction may mediate the binding of CPNE3 with ERBB2. Interacts with RACK1.</text>
</comment>
<evidence type="ECO:0000313" key="21">
    <source>
        <dbReference type="EMBL" id="PVD20875.1"/>
    </source>
</evidence>
<evidence type="ECO:0000256" key="4">
    <source>
        <dbReference type="ARBA" id="ARBA00004496"/>
    </source>
</evidence>
<dbReference type="SMART" id="SM00239">
    <property type="entry name" value="C2"/>
    <property type="match status" value="2"/>
</dbReference>
<evidence type="ECO:0000256" key="7">
    <source>
        <dbReference type="ARBA" id="ARBA00022490"/>
    </source>
</evidence>
<dbReference type="PANTHER" id="PTHR10857:SF102">
    <property type="entry name" value="C2 DOMAIN-CONTAINING PROTEIN"/>
    <property type="match status" value="1"/>
</dbReference>
<evidence type="ECO:0000256" key="8">
    <source>
        <dbReference type="ARBA" id="ARBA00022553"/>
    </source>
</evidence>
<evidence type="ECO:0000256" key="12">
    <source>
        <dbReference type="ARBA" id="ARBA00022949"/>
    </source>
</evidence>
<keyword evidence="7" id="KW-0963">Cytoplasm</keyword>
<dbReference type="Gene3D" id="2.60.40.150">
    <property type="entry name" value="C2 domain"/>
    <property type="match status" value="2"/>
</dbReference>
<evidence type="ECO:0000256" key="18">
    <source>
        <dbReference type="ARBA" id="ARBA00076171"/>
    </source>
</evidence>
<dbReference type="InterPro" id="IPR045052">
    <property type="entry name" value="Copine"/>
</dbReference>
<accession>A0A2T7NI94</accession>
<dbReference type="InterPro" id="IPR037768">
    <property type="entry name" value="C2B_Copine"/>
</dbReference>
<feature type="compositionally biased region" description="Low complexity" evidence="19">
    <location>
        <begin position="32"/>
        <end position="84"/>
    </location>
</feature>
<evidence type="ECO:0000256" key="13">
    <source>
        <dbReference type="ARBA" id="ARBA00023136"/>
    </source>
</evidence>
<evidence type="ECO:0000259" key="20">
    <source>
        <dbReference type="PROSITE" id="PS50004"/>
    </source>
</evidence>
<gene>
    <name evidence="21" type="ORF">C0Q70_19038</name>
</gene>
<feature type="compositionally biased region" description="Polar residues" evidence="19">
    <location>
        <begin position="1"/>
        <end position="10"/>
    </location>
</feature>
<dbReference type="GO" id="GO:0005886">
    <property type="term" value="C:plasma membrane"/>
    <property type="evidence" value="ECO:0007669"/>
    <property type="project" value="UniProtKB-SubCell"/>
</dbReference>
<dbReference type="Pfam" id="PF07002">
    <property type="entry name" value="Copine"/>
    <property type="match status" value="1"/>
</dbReference>
<name>A0A2T7NI94_POMCA</name>
<feature type="region of interest" description="Disordered" evidence="19">
    <location>
        <begin position="190"/>
        <end position="212"/>
    </location>
</feature>
<evidence type="ECO:0000256" key="1">
    <source>
        <dbReference type="ARBA" id="ARBA00004123"/>
    </source>
</evidence>
<keyword evidence="22" id="KW-1185">Reference proteome</keyword>
<comment type="similarity">
    <text evidence="5">Belongs to the copine family.</text>
</comment>
<evidence type="ECO:0000256" key="15">
    <source>
        <dbReference type="ARBA" id="ARBA00058857"/>
    </source>
</evidence>
<evidence type="ECO:0000256" key="10">
    <source>
        <dbReference type="ARBA" id="ARBA00022737"/>
    </source>
</evidence>
<dbReference type="InterPro" id="IPR000008">
    <property type="entry name" value="C2_dom"/>
</dbReference>
<evidence type="ECO:0000256" key="9">
    <source>
        <dbReference type="ARBA" id="ARBA00022723"/>
    </source>
</evidence>
<dbReference type="EMBL" id="PZQS01000012">
    <property type="protein sequence ID" value="PVD20875.1"/>
    <property type="molecule type" value="Genomic_DNA"/>
</dbReference>
<dbReference type="InterPro" id="IPR036465">
    <property type="entry name" value="vWFA_dom_sf"/>
</dbReference>
<dbReference type="Proteomes" id="UP000245119">
    <property type="component" value="Linkage Group LG12"/>
</dbReference>
<dbReference type="GO" id="GO:0005737">
    <property type="term" value="C:cytoplasm"/>
    <property type="evidence" value="ECO:0007669"/>
    <property type="project" value="UniProtKB-SubCell"/>
</dbReference>
<keyword evidence="13" id="KW-0472">Membrane</keyword>
<evidence type="ECO:0000256" key="2">
    <source>
        <dbReference type="ARBA" id="ARBA00004236"/>
    </source>
</evidence>
<dbReference type="OrthoDB" id="5855668at2759"/>
<reference evidence="21 22" key="1">
    <citation type="submission" date="2018-04" db="EMBL/GenBank/DDBJ databases">
        <title>The genome of golden apple snail Pomacea canaliculata provides insight into stress tolerance and invasive adaptation.</title>
        <authorList>
            <person name="Liu C."/>
            <person name="Liu B."/>
            <person name="Ren Y."/>
            <person name="Zhang Y."/>
            <person name="Wang H."/>
            <person name="Li S."/>
            <person name="Jiang F."/>
            <person name="Yin L."/>
            <person name="Zhang G."/>
            <person name="Qian W."/>
            <person name="Fan W."/>
        </authorList>
    </citation>
    <scope>NUCLEOTIDE SEQUENCE [LARGE SCALE GENOMIC DNA]</scope>
    <source>
        <strain evidence="21">SZHN2017</strain>
        <tissue evidence="21">Muscle</tissue>
    </source>
</reference>
<proteinExistence type="inferred from homology"/>
<dbReference type="AlphaFoldDB" id="A0A2T7NI94"/>
<dbReference type="CDD" id="cd04048">
    <property type="entry name" value="C2A_Copine"/>
    <property type="match status" value="1"/>
</dbReference>
<feature type="domain" description="C2" evidence="20">
    <location>
        <begin position="334"/>
        <end position="460"/>
    </location>
</feature>
<keyword evidence="12" id="KW-0965">Cell junction</keyword>
<evidence type="ECO:0000256" key="6">
    <source>
        <dbReference type="ARBA" id="ARBA00022475"/>
    </source>
</evidence>
<comment type="function">
    <text evidence="15">Calcium-dependent phospholipid-binding protein that plays a role in ERBB2-mediated tumor cell migration in response to growth factor heregulin stimulation.</text>
</comment>
<dbReference type="PROSITE" id="PS50004">
    <property type="entry name" value="C2"/>
    <property type="match status" value="2"/>
</dbReference>
<dbReference type="FunFam" id="2.60.40.150:FF:000099">
    <property type="entry name" value="Copine 3"/>
    <property type="match status" value="1"/>
</dbReference>
<feature type="region of interest" description="Disordered" evidence="19">
    <location>
        <begin position="1"/>
        <end position="84"/>
    </location>
</feature>
<keyword evidence="14" id="KW-0539">Nucleus</keyword>
<dbReference type="Pfam" id="PF00168">
    <property type="entry name" value="C2"/>
    <property type="match status" value="2"/>
</dbReference>
<evidence type="ECO:0000256" key="17">
    <source>
        <dbReference type="ARBA" id="ARBA00074834"/>
    </source>
</evidence>
<dbReference type="GO" id="GO:0005634">
    <property type="term" value="C:nucleus"/>
    <property type="evidence" value="ECO:0007669"/>
    <property type="project" value="UniProtKB-SubCell"/>
</dbReference>
<comment type="subcellular location">
    <subcellularLocation>
        <location evidence="3">Cell junction</location>
        <location evidence="3">Focal adhesion</location>
    </subcellularLocation>
    <subcellularLocation>
        <location evidence="2">Cell membrane</location>
    </subcellularLocation>
    <subcellularLocation>
        <location evidence="4">Cytoplasm</location>
    </subcellularLocation>
    <subcellularLocation>
        <location evidence="1">Nucleus</location>
    </subcellularLocation>
</comment>
<protein>
    <recommendedName>
        <fullName evidence="17">Copine-3</fullName>
    </recommendedName>
    <alternativeName>
        <fullName evidence="18">Copine III</fullName>
    </alternativeName>
</protein>
<dbReference type="GO" id="GO:0071277">
    <property type="term" value="P:cellular response to calcium ion"/>
    <property type="evidence" value="ECO:0007669"/>
    <property type="project" value="TreeGrafter"/>
</dbReference>
<evidence type="ECO:0000256" key="16">
    <source>
        <dbReference type="ARBA" id="ARBA00065466"/>
    </source>
</evidence>
<evidence type="ECO:0000256" key="19">
    <source>
        <dbReference type="SAM" id="MobiDB-lite"/>
    </source>
</evidence>
<dbReference type="GO" id="GO:0046872">
    <property type="term" value="F:metal ion binding"/>
    <property type="evidence" value="ECO:0007669"/>
    <property type="project" value="UniProtKB-KW"/>
</dbReference>
<comment type="caution">
    <text evidence="21">The sequence shown here is derived from an EMBL/GenBank/DDBJ whole genome shotgun (WGS) entry which is preliminary data.</text>
</comment>
<evidence type="ECO:0000256" key="5">
    <source>
        <dbReference type="ARBA" id="ARBA00009048"/>
    </source>
</evidence>
<organism evidence="21 22">
    <name type="scientific">Pomacea canaliculata</name>
    <name type="common">Golden apple snail</name>
    <dbReference type="NCBI Taxonomy" id="400727"/>
    <lineage>
        <taxon>Eukaryota</taxon>
        <taxon>Metazoa</taxon>
        <taxon>Spiralia</taxon>
        <taxon>Lophotrochozoa</taxon>
        <taxon>Mollusca</taxon>
        <taxon>Gastropoda</taxon>
        <taxon>Caenogastropoda</taxon>
        <taxon>Architaenioglossa</taxon>
        <taxon>Ampullarioidea</taxon>
        <taxon>Ampullariidae</taxon>
        <taxon>Pomacea</taxon>
    </lineage>
</organism>
<keyword evidence="8" id="KW-0597">Phosphoprotein</keyword>
<evidence type="ECO:0000313" key="22">
    <source>
        <dbReference type="Proteomes" id="UP000245119"/>
    </source>
</evidence>
<keyword evidence="6" id="KW-1003">Cell membrane</keyword>
<feature type="domain" description="C2" evidence="20">
    <location>
        <begin position="205"/>
        <end position="327"/>
    </location>
</feature>
<dbReference type="GO" id="GO:0005544">
    <property type="term" value="F:calcium-dependent phospholipid binding"/>
    <property type="evidence" value="ECO:0007669"/>
    <property type="project" value="InterPro"/>
</dbReference>
<dbReference type="PANTHER" id="PTHR10857">
    <property type="entry name" value="COPINE"/>
    <property type="match status" value="1"/>
</dbReference>
<dbReference type="GO" id="GO:0005925">
    <property type="term" value="C:focal adhesion"/>
    <property type="evidence" value="ECO:0007669"/>
    <property type="project" value="UniProtKB-SubCell"/>
</dbReference>
<feature type="compositionally biased region" description="Polar residues" evidence="19">
    <location>
        <begin position="111"/>
        <end position="141"/>
    </location>
</feature>
<keyword evidence="9" id="KW-0479">Metal-binding</keyword>
<feature type="region of interest" description="Disordered" evidence="19">
    <location>
        <begin position="111"/>
        <end position="143"/>
    </location>
</feature>
<evidence type="ECO:0000256" key="3">
    <source>
        <dbReference type="ARBA" id="ARBA00004246"/>
    </source>
</evidence>